<dbReference type="InterPro" id="IPR036430">
    <property type="entry name" value="RNase_T2-like_sf"/>
</dbReference>
<comment type="similarity">
    <text evidence="1 2">Belongs to the RNase T2 family.</text>
</comment>
<dbReference type="PROSITE" id="PS00530">
    <property type="entry name" value="RNASE_T2_1"/>
    <property type="match status" value="1"/>
</dbReference>
<comment type="caution">
    <text evidence="3">The sequence shown here is derived from an EMBL/GenBank/DDBJ whole genome shotgun (WGS) entry which is preliminary data.</text>
</comment>
<dbReference type="EC" id="3.1.27.6" evidence="3"/>
<proteinExistence type="inferred from homology"/>
<dbReference type="Proteomes" id="UP000076577">
    <property type="component" value="Unassembled WGS sequence"/>
</dbReference>
<dbReference type="EMBL" id="LMCB01000006">
    <property type="protein sequence ID" value="KZL20741.1"/>
    <property type="molecule type" value="Genomic_DNA"/>
</dbReference>
<reference evidence="3 4" key="1">
    <citation type="journal article" date="2016" name="Front. Microbiol.">
        <title>Comparative Genomic Analysis Reveals a Diverse Repertoire of Genes Involved in Prokaryote-Eukaryote Interactions within the Pseudovibrio Genus.</title>
        <authorList>
            <person name="Romano S."/>
            <person name="Fernandez-Guerra A."/>
            <person name="Reen F.J."/>
            <person name="Glockner F.O."/>
            <person name="Crowley S.P."/>
            <person name="O'Sullivan O."/>
            <person name="Cotter P.D."/>
            <person name="Adams C."/>
            <person name="Dobson A.D."/>
            <person name="O'Gara F."/>
        </authorList>
    </citation>
    <scope>NUCLEOTIDE SEQUENCE [LARGE SCALE GENOMIC DNA]</scope>
    <source>
        <strain evidence="3 4">Ad2</strain>
    </source>
</reference>
<evidence type="ECO:0000256" key="2">
    <source>
        <dbReference type="RuleBase" id="RU004328"/>
    </source>
</evidence>
<dbReference type="Gene3D" id="3.90.730.10">
    <property type="entry name" value="Ribonuclease T2-like"/>
    <property type="match status" value="1"/>
</dbReference>
<accession>A0A161V755</accession>
<dbReference type="GO" id="GO:0016787">
    <property type="term" value="F:hydrolase activity"/>
    <property type="evidence" value="ECO:0007669"/>
    <property type="project" value="UniProtKB-KW"/>
</dbReference>
<dbReference type="GO" id="GO:0003723">
    <property type="term" value="F:RNA binding"/>
    <property type="evidence" value="ECO:0007669"/>
    <property type="project" value="InterPro"/>
</dbReference>
<evidence type="ECO:0000313" key="4">
    <source>
        <dbReference type="Proteomes" id="UP000076577"/>
    </source>
</evidence>
<dbReference type="SUPFAM" id="SSF55895">
    <property type="entry name" value="Ribonuclease Rh-like"/>
    <property type="match status" value="1"/>
</dbReference>
<dbReference type="PANTHER" id="PTHR11240">
    <property type="entry name" value="RIBONUCLEASE T2"/>
    <property type="match status" value="1"/>
</dbReference>
<dbReference type="PROSITE" id="PS00531">
    <property type="entry name" value="RNASE_T2_2"/>
    <property type="match status" value="1"/>
</dbReference>
<dbReference type="CDD" id="cd01062">
    <property type="entry name" value="RNase_T2_prok"/>
    <property type="match status" value="1"/>
</dbReference>
<keyword evidence="4" id="KW-1185">Reference proteome</keyword>
<dbReference type="RefSeq" id="WP_068003866.1">
    <property type="nucleotide sequence ID" value="NZ_FOFM01000007.1"/>
</dbReference>
<gene>
    <name evidence="3" type="primary">rna</name>
    <name evidence="3" type="ORF">PsAD2_01229</name>
</gene>
<dbReference type="InterPro" id="IPR033130">
    <property type="entry name" value="RNase_T2_His_AS_2"/>
</dbReference>
<dbReference type="PANTHER" id="PTHR11240:SF22">
    <property type="entry name" value="RIBONUCLEASE T2"/>
    <property type="match status" value="1"/>
</dbReference>
<evidence type="ECO:0000256" key="1">
    <source>
        <dbReference type="ARBA" id="ARBA00007469"/>
    </source>
</evidence>
<dbReference type="InterPro" id="IPR001568">
    <property type="entry name" value="RNase_T2-like"/>
</dbReference>
<dbReference type="InterPro" id="IPR039378">
    <property type="entry name" value="RNase_T2_prok"/>
</dbReference>
<evidence type="ECO:0000313" key="3">
    <source>
        <dbReference type="EMBL" id="KZL20741.1"/>
    </source>
</evidence>
<protein>
    <submittedName>
        <fullName evidence="3">Ribonuclease I</fullName>
        <ecNumber evidence="3">3.1.27.6</ecNumber>
    </submittedName>
</protein>
<dbReference type="GO" id="GO:0006401">
    <property type="term" value="P:RNA catabolic process"/>
    <property type="evidence" value="ECO:0007669"/>
    <property type="project" value="TreeGrafter"/>
</dbReference>
<dbReference type="AlphaFoldDB" id="A0A161V755"/>
<dbReference type="InterPro" id="IPR018188">
    <property type="entry name" value="RNase_T2_His_AS_1"/>
</dbReference>
<dbReference type="GO" id="GO:0033897">
    <property type="term" value="F:ribonuclease T2 activity"/>
    <property type="evidence" value="ECO:0007669"/>
    <property type="project" value="InterPro"/>
</dbReference>
<dbReference type="OrthoDB" id="4720638at2"/>
<keyword evidence="3" id="KW-0378">Hydrolase</keyword>
<dbReference type="STRING" id="989403.SAMN05421798_107148"/>
<dbReference type="PATRIC" id="fig|989403.3.peg.1315"/>
<organism evidence="3 4">
    <name type="scientific">Pseudovibrio axinellae</name>
    <dbReference type="NCBI Taxonomy" id="989403"/>
    <lineage>
        <taxon>Bacteria</taxon>
        <taxon>Pseudomonadati</taxon>
        <taxon>Pseudomonadota</taxon>
        <taxon>Alphaproteobacteria</taxon>
        <taxon>Hyphomicrobiales</taxon>
        <taxon>Stappiaceae</taxon>
        <taxon>Pseudovibrio</taxon>
    </lineage>
</organism>
<sequence length="342" mass="37613">MHILSKVIVGAALWGVASVLPASSQVQLEGYFLAEEACPAFQSFNKQTNPGNVHVERMRAYELLGKNKANASHYFIRMNGVVPSERWVEVTCGRHLTDAESGQVAGGQQPPKTKVVRPAFEGPSRDADFVLAASWQPAFCQSHRDVDECVTQGADRFDAKNFALHGLWPQPRGNFWCGVSPKEKELAERRSTRGQLPGLALDNETREELNKVMPGTQSFLDRYEWVKHGTCYSDKPEEYYRESLDLMNQLNTSAVQDLFAAHIGNELTVSQVRAAFDRSFGAGAGDRVGVSCKGGLITELYLNLKGRIEEGSSMSDLLLAGQPTNSNCQGNVGRVDDVGFAR</sequence>
<name>A0A161V755_9HYPH</name>
<dbReference type="Pfam" id="PF00445">
    <property type="entry name" value="Ribonuclease_T2"/>
    <property type="match status" value="1"/>
</dbReference>